<proteinExistence type="inferred from homology"/>
<dbReference type="InterPro" id="IPR004482">
    <property type="entry name" value="Mg_chelat-rel"/>
</dbReference>
<dbReference type="Gene3D" id="3.30.230.10">
    <property type="match status" value="1"/>
</dbReference>
<accession>A0A150HC73</accession>
<dbReference type="SMART" id="SM00382">
    <property type="entry name" value="AAA"/>
    <property type="match status" value="1"/>
</dbReference>
<dbReference type="PANTHER" id="PTHR32039">
    <property type="entry name" value="MAGNESIUM-CHELATASE SUBUNIT CHLI"/>
    <property type="match status" value="1"/>
</dbReference>
<dbReference type="EMBL" id="LQQC01000002">
    <property type="protein sequence ID" value="KXZ59706.1"/>
    <property type="molecule type" value="Genomic_DNA"/>
</dbReference>
<dbReference type="PATRIC" id="fig|479117.4.peg.174"/>
<dbReference type="Pfam" id="PF01078">
    <property type="entry name" value="Mg_chelatase"/>
    <property type="match status" value="1"/>
</dbReference>
<comment type="similarity">
    <text evidence="1">Belongs to the Mg-chelatase subunits D/I family. ComM subfamily.</text>
</comment>
<dbReference type="InterPro" id="IPR014721">
    <property type="entry name" value="Ribsml_uS5_D2-typ_fold_subgr"/>
</dbReference>
<dbReference type="SUPFAM" id="SSF54211">
    <property type="entry name" value="Ribosomal protein S5 domain 2-like"/>
    <property type="match status" value="1"/>
</dbReference>
<dbReference type="PANTHER" id="PTHR32039:SF7">
    <property type="entry name" value="COMPETENCE PROTEIN COMM"/>
    <property type="match status" value="1"/>
</dbReference>
<dbReference type="InterPro" id="IPR027417">
    <property type="entry name" value="P-loop_NTPase"/>
</dbReference>
<dbReference type="InterPro" id="IPR045006">
    <property type="entry name" value="CHLI-like"/>
</dbReference>
<dbReference type="Pfam" id="PF13541">
    <property type="entry name" value="ChlI"/>
    <property type="match status" value="1"/>
</dbReference>
<gene>
    <name evidence="4" type="primary">comM</name>
    <name evidence="4" type="ORF">Bravens_00178</name>
</gene>
<dbReference type="InterPro" id="IPR020568">
    <property type="entry name" value="Ribosomal_Su5_D2-typ_SF"/>
</dbReference>
<evidence type="ECO:0000256" key="2">
    <source>
        <dbReference type="SAM" id="MobiDB-lite"/>
    </source>
</evidence>
<evidence type="ECO:0000259" key="3">
    <source>
        <dbReference type="SMART" id="SM00382"/>
    </source>
</evidence>
<dbReference type="AlphaFoldDB" id="A0A150HC73"/>
<dbReference type="GO" id="GO:0005524">
    <property type="term" value="F:ATP binding"/>
    <property type="evidence" value="ECO:0007669"/>
    <property type="project" value="InterPro"/>
</dbReference>
<dbReference type="InterPro" id="IPR025158">
    <property type="entry name" value="Mg_chelat-rel_C"/>
</dbReference>
<dbReference type="Pfam" id="PF13335">
    <property type="entry name" value="Mg_chelatase_C"/>
    <property type="match status" value="1"/>
</dbReference>
<name>A0A150HC73_9MICO</name>
<keyword evidence="5" id="KW-1185">Reference proteome</keyword>
<dbReference type="SUPFAM" id="SSF52540">
    <property type="entry name" value="P-loop containing nucleoside triphosphate hydrolases"/>
    <property type="match status" value="1"/>
</dbReference>
<reference evidence="4 5" key="1">
    <citation type="submission" date="2016-01" db="EMBL/GenBank/DDBJ databases">
        <title>Use of Whole Genome Sequencing to ascertain that Brevibacterium massiliense (Roux, Raoult 2009) is a later heterotypic synonym of Brevibacterium ravenspurgense (Mages 2008).</title>
        <authorList>
            <person name="Bernier A.-M."/>
            <person name="Burdz T."/>
            <person name="Huynh C."/>
            <person name="Pachecho A.L."/>
            <person name="Wiebe D."/>
            <person name="Bonner C."/>
            <person name="Bernard K."/>
        </authorList>
    </citation>
    <scope>NUCLEOTIDE SEQUENCE [LARGE SCALE GENOMIC DNA]</scope>
    <source>
        <strain evidence="4 5">CCUG56047</strain>
    </source>
</reference>
<feature type="region of interest" description="Disordered" evidence="2">
    <location>
        <begin position="1"/>
        <end position="22"/>
    </location>
</feature>
<dbReference type="InterPro" id="IPR000523">
    <property type="entry name" value="Mg_chelatse_chII-like_cat_dom"/>
</dbReference>
<evidence type="ECO:0000313" key="5">
    <source>
        <dbReference type="Proteomes" id="UP000243589"/>
    </source>
</evidence>
<dbReference type="Proteomes" id="UP000243589">
    <property type="component" value="Unassembled WGS sequence"/>
</dbReference>
<protein>
    <submittedName>
        <fullName evidence="4">Competence protein ComM</fullName>
    </submittedName>
</protein>
<dbReference type="PRINTS" id="PR00830">
    <property type="entry name" value="ENDOLAPTASE"/>
</dbReference>
<organism evidence="4 5">
    <name type="scientific">Brevibacterium ravenspurgense</name>
    <dbReference type="NCBI Taxonomy" id="479117"/>
    <lineage>
        <taxon>Bacteria</taxon>
        <taxon>Bacillati</taxon>
        <taxon>Actinomycetota</taxon>
        <taxon>Actinomycetes</taxon>
        <taxon>Micrococcales</taxon>
        <taxon>Brevibacteriaceae</taxon>
        <taxon>Brevibacterium</taxon>
    </lineage>
</organism>
<sequence>MTGEAPTTPAGALADVGEKPAPPADAPAYTVIKPKARAIGATSAVALWGLSGTVIAVEASINNGLPGIDIVGLPDASVSEARKRVRAAVSNVGLSLSAQRITVNLSPGSVKKAGTAFDLSIAVALLAAEGAVNRDSAASCVCIGELGLDGRLHPVNGVLPMVSALRKEGLRRVIVPKANESEALLAGDVDVRGCISLADAVRVLGGDVRPVDLVPVELSGRRAVEPQRPGDLADVQGQDDARWALEVAAAGGHHLLMSGPPGAGKTMLAGCLPGLLPPLSPDEAVEACSLQSLDGTLDPERGLAAVPPFESPHHRTTAAAMVGGSKPGMIGVLSKAHRGVLFLDEAPEFSRDVLEAMRQPLESGVCSIHRAWGSVDLPAQFQLVLAANPCPCGGSTGRQCMCSPTEKRRYRAKLSGPLMDRVDIQLTVQPISPADLHRKEKREGSAEVAQRVAQARQVQAERYSTDGFSLNARAPGSRLREIFHFTPQETAHLDTALERGTLSMRGYDRVLRIAATIADLRGIERPGRDELMAAAALRTQEQL</sequence>
<evidence type="ECO:0000313" key="4">
    <source>
        <dbReference type="EMBL" id="KXZ59706.1"/>
    </source>
</evidence>
<dbReference type="Gene3D" id="3.40.50.300">
    <property type="entry name" value="P-loop containing nucleotide triphosphate hydrolases"/>
    <property type="match status" value="1"/>
</dbReference>
<comment type="caution">
    <text evidence="4">The sequence shown here is derived from an EMBL/GenBank/DDBJ whole genome shotgun (WGS) entry which is preliminary data.</text>
</comment>
<dbReference type="RefSeq" id="WP_082790949.1">
    <property type="nucleotide sequence ID" value="NZ_LQQC01000002.1"/>
</dbReference>
<dbReference type="NCBIfam" id="TIGR00368">
    <property type="entry name" value="YifB family Mg chelatase-like AAA ATPase"/>
    <property type="match status" value="1"/>
</dbReference>
<dbReference type="InterPro" id="IPR003593">
    <property type="entry name" value="AAA+_ATPase"/>
</dbReference>
<evidence type="ECO:0000256" key="1">
    <source>
        <dbReference type="ARBA" id="ARBA00006354"/>
    </source>
</evidence>
<feature type="domain" description="AAA+ ATPase" evidence="3">
    <location>
        <begin position="251"/>
        <end position="432"/>
    </location>
</feature>